<evidence type="ECO:0000313" key="3">
    <source>
        <dbReference type="Proteomes" id="UP000823561"/>
    </source>
</evidence>
<feature type="compositionally biased region" description="Polar residues" evidence="1">
    <location>
        <begin position="257"/>
        <end position="281"/>
    </location>
</feature>
<dbReference type="Proteomes" id="UP000823561">
    <property type="component" value="Chromosome 17"/>
</dbReference>
<feature type="region of interest" description="Disordered" evidence="1">
    <location>
        <begin position="1"/>
        <end position="36"/>
    </location>
</feature>
<gene>
    <name evidence="2" type="ORF">AALO_G00227700</name>
</gene>
<accession>A0AAV6FYQ0</accession>
<sequence>MAKRGRKTKHGKRTQAEETAEATGNTSKTSATVPVPDVGLSYEQLTAITQLLEEDTDEEQERELKNTALREMIRKGLKIMMEPTTSEIVQKHLPSAPKIVEKVKAFDQQLAEEMLKKVFDMVEVMFIELITKDEISKDFSSIFLMPENKGQGEQQCLPKKMEEWTLDQYKLLITRLTGHVTIIMLDHLMHTCKNDLTNDAKLWKVGFTKPVYLLTHNLAMQAANTAYHNKFKDYLKPGKRSKPFCLPGKASLVSAPALTSPSGAASREATGSASKPSMSTTVPPPEKPERITMMVIEVVLSSIRDLTRLGMLPVKNDA</sequence>
<comment type="caution">
    <text evidence="2">The sequence shown here is derived from an EMBL/GenBank/DDBJ whole genome shotgun (WGS) entry which is preliminary data.</text>
</comment>
<name>A0AAV6FYQ0_9TELE</name>
<keyword evidence="3" id="KW-1185">Reference proteome</keyword>
<dbReference type="AlphaFoldDB" id="A0AAV6FYQ0"/>
<proteinExistence type="predicted"/>
<dbReference type="EMBL" id="JADWDJ010000017">
    <property type="protein sequence ID" value="KAG5267944.1"/>
    <property type="molecule type" value="Genomic_DNA"/>
</dbReference>
<evidence type="ECO:0000256" key="1">
    <source>
        <dbReference type="SAM" id="MobiDB-lite"/>
    </source>
</evidence>
<feature type="compositionally biased region" description="Basic residues" evidence="1">
    <location>
        <begin position="1"/>
        <end position="13"/>
    </location>
</feature>
<evidence type="ECO:0000313" key="2">
    <source>
        <dbReference type="EMBL" id="KAG5267944.1"/>
    </source>
</evidence>
<feature type="compositionally biased region" description="Polar residues" evidence="1">
    <location>
        <begin position="22"/>
        <end position="32"/>
    </location>
</feature>
<reference evidence="2 3" key="1">
    <citation type="submission" date="2020-10" db="EMBL/GenBank/DDBJ databases">
        <title>Chromosome-scale genome assembly of the Allis shad, Alosa alosa.</title>
        <authorList>
            <person name="Margot Z."/>
            <person name="Christophe K."/>
            <person name="Cabau C."/>
            <person name="Louis A."/>
            <person name="Berthelot C."/>
            <person name="Parey E."/>
            <person name="Roest Crollius H."/>
            <person name="Montfort J."/>
            <person name="Robinson-Rechavi M."/>
            <person name="Bucao C."/>
            <person name="Bouchez O."/>
            <person name="Gislard M."/>
            <person name="Lluch J."/>
            <person name="Milhes M."/>
            <person name="Lampietro C."/>
            <person name="Lopez Roques C."/>
            <person name="Donnadieu C."/>
            <person name="Braasch I."/>
            <person name="Desvignes T."/>
            <person name="Postlethwait J."/>
            <person name="Bobe J."/>
            <person name="Guiguen Y."/>
        </authorList>
    </citation>
    <scope>NUCLEOTIDE SEQUENCE [LARGE SCALE GENOMIC DNA]</scope>
    <source>
        <strain evidence="2">M-15738</strain>
        <tissue evidence="2">Blood</tissue>
    </source>
</reference>
<protein>
    <submittedName>
        <fullName evidence="2">Uncharacterized protein</fullName>
    </submittedName>
</protein>
<feature type="region of interest" description="Disordered" evidence="1">
    <location>
        <begin position="257"/>
        <end position="287"/>
    </location>
</feature>
<organism evidence="2 3">
    <name type="scientific">Alosa alosa</name>
    <name type="common">allis shad</name>
    <dbReference type="NCBI Taxonomy" id="278164"/>
    <lineage>
        <taxon>Eukaryota</taxon>
        <taxon>Metazoa</taxon>
        <taxon>Chordata</taxon>
        <taxon>Craniata</taxon>
        <taxon>Vertebrata</taxon>
        <taxon>Euteleostomi</taxon>
        <taxon>Actinopterygii</taxon>
        <taxon>Neopterygii</taxon>
        <taxon>Teleostei</taxon>
        <taxon>Clupei</taxon>
        <taxon>Clupeiformes</taxon>
        <taxon>Clupeoidei</taxon>
        <taxon>Clupeidae</taxon>
        <taxon>Alosa</taxon>
    </lineage>
</organism>